<reference evidence="1" key="2">
    <citation type="submission" date="2025-08" db="UniProtKB">
        <authorList>
            <consortium name="Ensembl"/>
        </authorList>
    </citation>
    <scope>IDENTIFICATION</scope>
    <source>
        <strain evidence="1">2N</strain>
    </source>
</reference>
<proteinExistence type="predicted"/>
<name>A0A286XZC1_CAVPO</name>
<dbReference type="EMBL" id="AAKN02016756">
    <property type="status" value="NOT_ANNOTATED_CDS"/>
    <property type="molecule type" value="Genomic_DNA"/>
</dbReference>
<evidence type="ECO:0000313" key="2">
    <source>
        <dbReference type="Proteomes" id="UP000005447"/>
    </source>
</evidence>
<dbReference type="Proteomes" id="UP000005447">
    <property type="component" value="Unassembled WGS sequence"/>
</dbReference>
<dbReference type="VEuPathDB" id="HostDB:ENSCPOG00000030766"/>
<dbReference type="OMA" id="ERICKRY"/>
<dbReference type="AlphaFoldDB" id="A0A286XZC1"/>
<sequence length="50" mass="5966">CIWCSEERICKKYCFPNYGCSISSVYWANCRNVKLIFMEDMKELFMVGIL</sequence>
<dbReference type="Ensembl" id="ENSCPOT00000034732.1">
    <property type="protein sequence ID" value="ENSCPOP00000030801.1"/>
    <property type="gene ID" value="ENSCPOG00000030766.1"/>
</dbReference>
<dbReference type="GeneTree" id="ENSGT00940000167639"/>
<keyword evidence="2" id="KW-1185">Reference proteome</keyword>
<dbReference type="InParanoid" id="A0A286XZC1"/>
<reference evidence="2" key="1">
    <citation type="journal article" date="2011" name="Nature">
        <title>A high-resolution map of human evolutionary constraint using 29 mammals.</title>
        <authorList>
            <person name="Lindblad-Toh K."/>
            <person name="Garber M."/>
            <person name="Zuk O."/>
            <person name="Lin M.F."/>
            <person name="Parker B.J."/>
            <person name="Washietl S."/>
            <person name="Kheradpour P."/>
            <person name="Ernst J."/>
            <person name="Jordan G."/>
            <person name="Mauceli E."/>
            <person name="Ward L.D."/>
            <person name="Lowe C.B."/>
            <person name="Holloway A.K."/>
            <person name="Clamp M."/>
            <person name="Gnerre S."/>
            <person name="Alfoldi J."/>
            <person name="Beal K."/>
            <person name="Chang J."/>
            <person name="Clawson H."/>
            <person name="Cuff J."/>
            <person name="Di Palma F."/>
            <person name="Fitzgerald S."/>
            <person name="Flicek P."/>
            <person name="Guttman M."/>
            <person name="Hubisz M.J."/>
            <person name="Jaffe D.B."/>
            <person name="Jungreis I."/>
            <person name="Kent W.J."/>
            <person name="Kostka D."/>
            <person name="Lara M."/>
            <person name="Martins A.L."/>
            <person name="Massingham T."/>
            <person name="Moltke I."/>
            <person name="Raney B.J."/>
            <person name="Rasmussen M.D."/>
            <person name="Robinson J."/>
            <person name="Stark A."/>
            <person name="Vilella A.J."/>
            <person name="Wen J."/>
            <person name="Xie X."/>
            <person name="Zody M.C."/>
            <person name="Baldwin J."/>
            <person name="Bloom T."/>
            <person name="Chin C.W."/>
            <person name="Heiman D."/>
            <person name="Nicol R."/>
            <person name="Nusbaum C."/>
            <person name="Young S."/>
            <person name="Wilkinson J."/>
            <person name="Worley K.C."/>
            <person name="Kovar C.L."/>
            <person name="Muzny D.M."/>
            <person name="Gibbs R.A."/>
            <person name="Cree A."/>
            <person name="Dihn H.H."/>
            <person name="Fowler G."/>
            <person name="Jhangiani S."/>
            <person name="Joshi V."/>
            <person name="Lee S."/>
            <person name="Lewis L.R."/>
            <person name="Nazareth L.V."/>
            <person name="Okwuonu G."/>
            <person name="Santibanez J."/>
            <person name="Warren W.C."/>
            <person name="Mardis E.R."/>
            <person name="Weinstock G.M."/>
            <person name="Wilson R.K."/>
            <person name="Delehaunty K."/>
            <person name="Dooling D."/>
            <person name="Fronik C."/>
            <person name="Fulton L."/>
            <person name="Fulton B."/>
            <person name="Graves T."/>
            <person name="Minx P."/>
            <person name="Sodergren E."/>
            <person name="Birney E."/>
            <person name="Margulies E.H."/>
            <person name="Herrero J."/>
            <person name="Green E.D."/>
            <person name="Haussler D."/>
            <person name="Siepel A."/>
            <person name="Goldman N."/>
            <person name="Pollard K.S."/>
            <person name="Pedersen J.S."/>
            <person name="Lander E.S."/>
            <person name="Kellis M."/>
        </authorList>
    </citation>
    <scope>NUCLEOTIDE SEQUENCE [LARGE SCALE GENOMIC DNA]</scope>
    <source>
        <strain evidence="2">2N</strain>
    </source>
</reference>
<evidence type="ECO:0000313" key="1">
    <source>
        <dbReference type="Ensembl" id="ENSCPOP00000030801.1"/>
    </source>
</evidence>
<reference evidence="1" key="3">
    <citation type="submission" date="2025-09" db="UniProtKB">
        <authorList>
            <consortium name="Ensembl"/>
        </authorList>
    </citation>
    <scope>IDENTIFICATION</scope>
    <source>
        <strain evidence="1">2N</strain>
    </source>
</reference>
<dbReference type="Bgee" id="ENSCPOG00000030766">
    <property type="expression patterns" value="Expressed in heart left ventricle and 9 other cell types or tissues"/>
</dbReference>
<protein>
    <submittedName>
        <fullName evidence="1">Uncharacterized protein</fullName>
    </submittedName>
</protein>
<accession>A0A286XZC1</accession>
<organism evidence="1 2">
    <name type="scientific">Cavia porcellus</name>
    <name type="common">Guinea pig</name>
    <dbReference type="NCBI Taxonomy" id="10141"/>
    <lineage>
        <taxon>Eukaryota</taxon>
        <taxon>Metazoa</taxon>
        <taxon>Chordata</taxon>
        <taxon>Craniata</taxon>
        <taxon>Vertebrata</taxon>
        <taxon>Euteleostomi</taxon>
        <taxon>Mammalia</taxon>
        <taxon>Eutheria</taxon>
        <taxon>Euarchontoglires</taxon>
        <taxon>Glires</taxon>
        <taxon>Rodentia</taxon>
        <taxon>Hystricomorpha</taxon>
        <taxon>Caviidae</taxon>
        <taxon>Cavia</taxon>
    </lineage>
</organism>